<dbReference type="Proteomes" id="UP000587527">
    <property type="component" value="Unassembled WGS sequence"/>
</dbReference>
<dbReference type="EMBL" id="JACHMN010000001">
    <property type="protein sequence ID" value="MBB5866828.1"/>
    <property type="molecule type" value="Genomic_DNA"/>
</dbReference>
<reference evidence="2 3" key="1">
    <citation type="submission" date="2020-08" db="EMBL/GenBank/DDBJ databases">
        <title>Sequencing the genomes of 1000 actinobacteria strains.</title>
        <authorList>
            <person name="Klenk H.-P."/>
        </authorList>
    </citation>
    <scope>NUCLEOTIDE SEQUENCE [LARGE SCALE GENOMIC DNA]</scope>
    <source>
        <strain evidence="2 3">DSM 45362</strain>
    </source>
</reference>
<keyword evidence="3" id="KW-1185">Reference proteome</keyword>
<proteinExistence type="predicted"/>
<evidence type="ECO:0000313" key="2">
    <source>
        <dbReference type="EMBL" id="MBB5866828.1"/>
    </source>
</evidence>
<feature type="compositionally biased region" description="Low complexity" evidence="1">
    <location>
        <begin position="38"/>
        <end position="47"/>
    </location>
</feature>
<gene>
    <name evidence="2" type="ORF">F4553_000207</name>
</gene>
<comment type="caution">
    <text evidence="2">The sequence shown here is derived from an EMBL/GenBank/DDBJ whole genome shotgun (WGS) entry which is preliminary data.</text>
</comment>
<dbReference type="RefSeq" id="WP_184830914.1">
    <property type="nucleotide sequence ID" value="NZ_JACHMN010000001.1"/>
</dbReference>
<evidence type="ECO:0000313" key="3">
    <source>
        <dbReference type="Proteomes" id="UP000587527"/>
    </source>
</evidence>
<organism evidence="2 3">
    <name type="scientific">Allocatelliglobosispora scoriae</name>
    <dbReference type="NCBI Taxonomy" id="643052"/>
    <lineage>
        <taxon>Bacteria</taxon>
        <taxon>Bacillati</taxon>
        <taxon>Actinomycetota</taxon>
        <taxon>Actinomycetes</taxon>
        <taxon>Micromonosporales</taxon>
        <taxon>Micromonosporaceae</taxon>
        <taxon>Allocatelliglobosispora</taxon>
    </lineage>
</organism>
<evidence type="ECO:0000256" key="1">
    <source>
        <dbReference type="SAM" id="MobiDB-lite"/>
    </source>
</evidence>
<feature type="region of interest" description="Disordered" evidence="1">
    <location>
        <begin position="38"/>
        <end position="59"/>
    </location>
</feature>
<dbReference type="AlphaFoldDB" id="A0A841BHM7"/>
<protein>
    <submittedName>
        <fullName evidence="2">Uncharacterized protein</fullName>
    </submittedName>
</protein>
<accession>A0A841BHM7</accession>
<sequence>MLVHGCSPRPIGAITVTWHAEPSDPLVLEQLRRAAMAATAALRSPPAQRRPELPAARRS</sequence>
<name>A0A841BHM7_9ACTN</name>